<dbReference type="InterPro" id="IPR036390">
    <property type="entry name" value="WH_DNA-bd_sf"/>
</dbReference>
<dbReference type="OMA" id="MFKDMTI"/>
<feature type="domain" description="Cullin family profile" evidence="6">
    <location>
        <begin position="414"/>
        <end position="649"/>
    </location>
</feature>
<keyword evidence="3" id="KW-0832">Ubl conjugation</keyword>
<evidence type="ECO:0000313" key="8">
    <source>
        <dbReference type="Proteomes" id="UP000186594"/>
    </source>
</evidence>
<dbReference type="SUPFAM" id="SSF75632">
    <property type="entry name" value="Cullin homology domain"/>
    <property type="match status" value="1"/>
</dbReference>
<evidence type="ECO:0000256" key="4">
    <source>
        <dbReference type="PROSITE-ProRule" id="PRU00330"/>
    </source>
</evidence>
<comment type="caution">
    <text evidence="7">The sequence shown here is derived from an EMBL/GenBank/DDBJ whole genome shotgun (WGS) entry which is preliminary data.</text>
</comment>
<dbReference type="Proteomes" id="UP000186594">
    <property type="component" value="Unassembled WGS sequence"/>
</dbReference>
<dbReference type="EMBL" id="LXFE01003012">
    <property type="protein sequence ID" value="OLL22620.1"/>
    <property type="molecule type" value="Genomic_DNA"/>
</dbReference>
<dbReference type="InterPro" id="IPR059120">
    <property type="entry name" value="Cullin-like_AB"/>
</dbReference>
<evidence type="ECO:0000256" key="2">
    <source>
        <dbReference type="ARBA" id="ARBA00022499"/>
    </source>
</evidence>
<organism evidence="7 8">
    <name type="scientific">Neolecta irregularis (strain DAH-3)</name>
    <dbReference type="NCBI Taxonomy" id="1198029"/>
    <lineage>
        <taxon>Eukaryota</taxon>
        <taxon>Fungi</taxon>
        <taxon>Dikarya</taxon>
        <taxon>Ascomycota</taxon>
        <taxon>Taphrinomycotina</taxon>
        <taxon>Neolectales</taxon>
        <taxon>Neolectaceae</taxon>
        <taxon>Neolecta</taxon>
    </lineage>
</organism>
<dbReference type="InterPro" id="IPR045093">
    <property type="entry name" value="Cullin"/>
</dbReference>
<dbReference type="Gene3D" id="1.10.10.10">
    <property type="entry name" value="Winged helix-like DNA-binding domain superfamily/Winged helix DNA-binding domain"/>
    <property type="match status" value="1"/>
</dbReference>
<dbReference type="InterPro" id="IPR016157">
    <property type="entry name" value="Cullin_CS"/>
</dbReference>
<dbReference type="InterPro" id="IPR001373">
    <property type="entry name" value="Cullin_N"/>
</dbReference>
<evidence type="ECO:0000259" key="6">
    <source>
        <dbReference type="PROSITE" id="PS50069"/>
    </source>
</evidence>
<evidence type="ECO:0000256" key="3">
    <source>
        <dbReference type="ARBA" id="ARBA00022843"/>
    </source>
</evidence>
<dbReference type="InterPro" id="IPR036388">
    <property type="entry name" value="WH-like_DNA-bd_sf"/>
</dbReference>
<dbReference type="GO" id="GO:0006511">
    <property type="term" value="P:ubiquitin-dependent protein catabolic process"/>
    <property type="evidence" value="ECO:0007669"/>
    <property type="project" value="InterPro"/>
</dbReference>
<dbReference type="SMART" id="SM00884">
    <property type="entry name" value="Cullin_Nedd8"/>
    <property type="match status" value="1"/>
</dbReference>
<dbReference type="Gene3D" id="3.30.230.130">
    <property type="entry name" value="Cullin, Chain C, Domain 2"/>
    <property type="match status" value="1"/>
</dbReference>
<dbReference type="PANTHER" id="PTHR11932">
    <property type="entry name" value="CULLIN"/>
    <property type="match status" value="1"/>
</dbReference>
<dbReference type="InterPro" id="IPR016158">
    <property type="entry name" value="Cullin_homology"/>
</dbReference>
<accession>A0A1U7LIY5</accession>
<dbReference type="FunFam" id="1.20.1310.10:FF:000001">
    <property type="entry name" value="Cullin 3"/>
    <property type="match status" value="1"/>
</dbReference>
<dbReference type="InterPro" id="IPR019559">
    <property type="entry name" value="Cullin_neddylation_domain"/>
</dbReference>
<dbReference type="SUPFAM" id="SSF46785">
    <property type="entry name" value="Winged helix' DNA-binding domain"/>
    <property type="match status" value="1"/>
</dbReference>
<dbReference type="FunFam" id="1.10.10.10:FF:000014">
    <property type="entry name" value="Cullin 1"/>
    <property type="match status" value="1"/>
</dbReference>
<dbReference type="FunFam" id="1.20.1310.10:FF:000002">
    <property type="entry name" value="cullin-3 isoform X1"/>
    <property type="match status" value="1"/>
</dbReference>
<dbReference type="PROSITE" id="PS50069">
    <property type="entry name" value="CULLIN_2"/>
    <property type="match status" value="1"/>
</dbReference>
<dbReference type="GO" id="GO:0031625">
    <property type="term" value="F:ubiquitin protein ligase binding"/>
    <property type="evidence" value="ECO:0007669"/>
    <property type="project" value="InterPro"/>
</dbReference>
<dbReference type="FunFam" id="1.20.1310.10:FF:000036">
    <property type="entry name" value="SCF ubiquitin ligase subunit CulC, putative"/>
    <property type="match status" value="1"/>
</dbReference>
<gene>
    <name evidence="7" type="ORF">NEOLI_000246</name>
</gene>
<dbReference type="SUPFAM" id="SSF74788">
    <property type="entry name" value="Cullin repeat-like"/>
    <property type="match status" value="1"/>
</dbReference>
<dbReference type="GO" id="GO:0031461">
    <property type="term" value="C:cullin-RING ubiquitin ligase complex"/>
    <property type="evidence" value="ECO:0007669"/>
    <property type="project" value="InterPro"/>
</dbReference>
<name>A0A1U7LIY5_NEOID</name>
<dbReference type="AlphaFoldDB" id="A0A1U7LIY5"/>
<dbReference type="Pfam" id="PF26557">
    <property type="entry name" value="Cullin_AB"/>
    <property type="match status" value="1"/>
</dbReference>
<dbReference type="Pfam" id="PF00888">
    <property type="entry name" value="Cullin"/>
    <property type="match status" value="1"/>
</dbReference>
<evidence type="ECO:0000256" key="1">
    <source>
        <dbReference type="ARBA" id="ARBA00006019"/>
    </source>
</evidence>
<dbReference type="InterPro" id="IPR016159">
    <property type="entry name" value="Cullin_repeat-like_dom_sf"/>
</dbReference>
<dbReference type="PROSITE" id="PS01256">
    <property type="entry name" value="CULLIN_1"/>
    <property type="match status" value="1"/>
</dbReference>
<protein>
    <submittedName>
        <fullName evidence="7">Cullin-3</fullName>
    </submittedName>
</protein>
<evidence type="ECO:0000313" key="7">
    <source>
        <dbReference type="EMBL" id="OLL22620.1"/>
    </source>
</evidence>
<dbReference type="InterPro" id="IPR036317">
    <property type="entry name" value="Cullin_homology_sf"/>
</dbReference>
<sequence>MATRGVKPKIKPPKKTGLANNFDESWHILSQAIQQIFRKNASTLSFEHLYRNSYNLVLHKQGQKLYDSVQEVVANHLNDVAETVLSPAAAAIPESAGSTTLQRRDTGTDFMKTIKSIWEDHAVCMSMVASVFMYLDRTYVKQNNLPQVYDASLNTFRDIIIRSKTRQTGDLLSQIILEHIRMERDGDEIDRSLIKVCTDMLSYLSSDIPNCDTIYQSDFEPLFLSTSGVFYSIEAATLIAEYSASAYLQHVERRLREEKQRTQHYITATSEPKIRAIVEQQLIGRHMQTIMEMEGSGLAPMLDNDHMGDLNRMYTLFLRSDSGLNGFKAFLLQRIVELGKSVNFQALPPPNRDRSSKHAVEKIRGTQLALKWVKEVIQLKDKYDKIWREAFEGDKTVQNTITDAFSHFINQNEKSAEFISLFIDENLKKGLKGKTEQETEDVLDKTITLFRFLSDKDLFEGYYKNHLAKRLLTGRSVSDDAERGMIAKLKMEVGHNFTQKLEGMLRDMKTSNDMAQDYKNHVERKNAKRAFEFTANVLTSTHWPFSLAPEKVSTCAYPREAETSRKLFQDFYLNRFSGRQLVWLPTMGNCDLRFRTTKRIHELNVSTFAMTVLMLFNDIPEDQAMTFEELKTATSMNDLDLSRTLQSLACARFKILMKSSSGPDVSHNDSFSLNVNFTHDTLRVRIATIAANKVEDDSERKETLEKIEEMRKHLTDAAIIRVMKDRKTLSHNDLVVEVTKQLVQRFVPSPVNIKKRIEALIDREYLERTEKERNTYNYLA</sequence>
<comment type="similarity">
    <text evidence="1 4 5">Belongs to the cullin family.</text>
</comment>
<keyword evidence="2" id="KW-1017">Isopeptide bond</keyword>
<dbReference type="OrthoDB" id="27073at2759"/>
<evidence type="ECO:0000256" key="5">
    <source>
        <dbReference type="RuleBase" id="RU003829"/>
    </source>
</evidence>
<dbReference type="Pfam" id="PF10557">
    <property type="entry name" value="Cullin_Nedd8"/>
    <property type="match status" value="1"/>
</dbReference>
<reference evidence="7 8" key="1">
    <citation type="submission" date="2016-04" db="EMBL/GenBank/DDBJ databases">
        <title>Evolutionary innovation and constraint leading to complex multicellularity in the Ascomycota.</title>
        <authorList>
            <person name="Cisse O."/>
            <person name="Nguyen A."/>
            <person name="Hewitt D.A."/>
            <person name="Jedd G."/>
            <person name="Stajich J.E."/>
        </authorList>
    </citation>
    <scope>NUCLEOTIDE SEQUENCE [LARGE SCALE GENOMIC DNA]</scope>
    <source>
        <strain evidence="7 8">DAH-3</strain>
    </source>
</reference>
<dbReference type="STRING" id="1198029.A0A1U7LIY5"/>
<proteinExistence type="inferred from homology"/>
<dbReference type="SMART" id="SM00182">
    <property type="entry name" value="CULLIN"/>
    <property type="match status" value="1"/>
</dbReference>
<dbReference type="Gene3D" id="1.20.1310.10">
    <property type="entry name" value="Cullin Repeats"/>
    <property type="match status" value="4"/>
</dbReference>
<keyword evidence="8" id="KW-1185">Reference proteome</keyword>